<accession>A0A6J4K4B3</accession>
<dbReference type="AlphaFoldDB" id="A0A6J4K4B3"/>
<organism evidence="4">
    <name type="scientific">uncultured Chloroflexota bacterium</name>
    <dbReference type="NCBI Taxonomy" id="166587"/>
    <lineage>
        <taxon>Bacteria</taxon>
        <taxon>Bacillati</taxon>
        <taxon>Chloroflexota</taxon>
        <taxon>environmental samples</taxon>
    </lineage>
</organism>
<dbReference type="PANTHER" id="PTHR43736:SF1">
    <property type="entry name" value="DIHYDRONEOPTERIN TRIPHOSPHATE DIPHOSPHATASE"/>
    <property type="match status" value="1"/>
</dbReference>
<dbReference type="InterPro" id="IPR000086">
    <property type="entry name" value="NUDIX_hydrolase_dom"/>
</dbReference>
<dbReference type="InterPro" id="IPR015797">
    <property type="entry name" value="NUDIX_hydrolase-like_dom_sf"/>
</dbReference>
<dbReference type="EMBL" id="CADCTC010000267">
    <property type="protein sequence ID" value="CAA9295323.1"/>
    <property type="molecule type" value="Genomic_DNA"/>
</dbReference>
<feature type="domain" description="Nudix hydrolase" evidence="3">
    <location>
        <begin position="25"/>
        <end position="162"/>
    </location>
</feature>
<keyword evidence="2" id="KW-0378">Hydrolase</keyword>
<dbReference type="SUPFAM" id="SSF55811">
    <property type="entry name" value="Nudix"/>
    <property type="match status" value="1"/>
</dbReference>
<name>A0A6J4K4B3_9CHLR</name>
<sequence>MSGKARYVMPDTPNAQMPGVALAGTPRTYVGAYALCVRDDRLLLARMGPGTVDVGKWTLPGGGLNWGEDPAHGVLRELDEETGLAGTIIGLAGVYSRANLRSPDRPRDPVHHLGIVYTVEVRGAELRHEVRGSTDFCAWVPLTDLATLALVPLAAYAATLIAS</sequence>
<dbReference type="PROSITE" id="PS00893">
    <property type="entry name" value="NUDIX_BOX"/>
    <property type="match status" value="1"/>
</dbReference>
<gene>
    <name evidence="4" type="ORF">AVDCRST_MAG77-5148</name>
</gene>
<reference evidence="4" key="1">
    <citation type="submission" date="2020-02" db="EMBL/GenBank/DDBJ databases">
        <authorList>
            <person name="Meier V. D."/>
        </authorList>
    </citation>
    <scope>NUCLEOTIDE SEQUENCE</scope>
    <source>
        <strain evidence="4">AVDCRST_MAG77</strain>
    </source>
</reference>
<evidence type="ECO:0000259" key="3">
    <source>
        <dbReference type="PROSITE" id="PS51462"/>
    </source>
</evidence>
<evidence type="ECO:0000256" key="2">
    <source>
        <dbReference type="ARBA" id="ARBA00022801"/>
    </source>
</evidence>
<evidence type="ECO:0000256" key="1">
    <source>
        <dbReference type="ARBA" id="ARBA00005582"/>
    </source>
</evidence>
<comment type="similarity">
    <text evidence="1">Belongs to the Nudix hydrolase family.</text>
</comment>
<dbReference type="PANTHER" id="PTHR43736">
    <property type="entry name" value="ADP-RIBOSE PYROPHOSPHATASE"/>
    <property type="match status" value="1"/>
</dbReference>
<dbReference type="GO" id="GO:0016787">
    <property type="term" value="F:hydrolase activity"/>
    <property type="evidence" value="ECO:0007669"/>
    <property type="project" value="UniProtKB-KW"/>
</dbReference>
<proteinExistence type="inferred from homology"/>
<dbReference type="InterPro" id="IPR020084">
    <property type="entry name" value="NUDIX_hydrolase_CS"/>
</dbReference>
<protein>
    <recommendedName>
        <fullName evidence="3">Nudix hydrolase domain-containing protein</fullName>
    </recommendedName>
</protein>
<dbReference type="PROSITE" id="PS51462">
    <property type="entry name" value="NUDIX"/>
    <property type="match status" value="1"/>
</dbReference>
<evidence type="ECO:0000313" key="4">
    <source>
        <dbReference type="EMBL" id="CAA9295323.1"/>
    </source>
</evidence>
<dbReference type="Gene3D" id="3.90.79.10">
    <property type="entry name" value="Nucleoside Triphosphate Pyrophosphohydrolase"/>
    <property type="match status" value="1"/>
</dbReference>
<dbReference type="Pfam" id="PF00293">
    <property type="entry name" value="NUDIX"/>
    <property type="match status" value="1"/>
</dbReference>